<protein>
    <submittedName>
        <fullName evidence="3">NADPH-dependent F420 reductase</fullName>
    </submittedName>
</protein>
<dbReference type="InterPro" id="IPR028939">
    <property type="entry name" value="P5C_Rdtase_cat_N"/>
</dbReference>
<reference evidence="3 4" key="1">
    <citation type="submission" date="2017-11" db="EMBL/GenBank/DDBJ databases">
        <title>Draft genome sequence of Rhizobiales bacterium SY3-13.</title>
        <authorList>
            <person name="Sun C."/>
        </authorList>
    </citation>
    <scope>NUCLEOTIDE SEQUENCE [LARGE SCALE GENOMIC DNA]</scope>
    <source>
        <strain evidence="3 4">SY3-13</strain>
    </source>
</reference>
<evidence type="ECO:0000313" key="3">
    <source>
        <dbReference type="EMBL" id="PJK29596.1"/>
    </source>
</evidence>
<dbReference type="PANTHER" id="PTHR14239:SF0">
    <property type="entry name" value="F420-DEPENDENT NADP REDUCTASE"/>
    <property type="match status" value="1"/>
</dbReference>
<dbReference type="Proteomes" id="UP000229498">
    <property type="component" value="Unassembled WGS sequence"/>
</dbReference>
<keyword evidence="1" id="KW-0560">Oxidoreductase</keyword>
<dbReference type="GO" id="GO:0016651">
    <property type="term" value="F:oxidoreductase activity, acting on NAD(P)H"/>
    <property type="evidence" value="ECO:0007669"/>
    <property type="project" value="InterPro"/>
</dbReference>
<dbReference type="PANTHER" id="PTHR14239">
    <property type="entry name" value="DUDULIN-RELATED"/>
    <property type="match status" value="1"/>
</dbReference>
<name>A0A2M9G1L4_9PROT</name>
<accession>A0A2M9G1L4</accession>
<dbReference type="GO" id="GO:0005886">
    <property type="term" value="C:plasma membrane"/>
    <property type="evidence" value="ECO:0007669"/>
    <property type="project" value="TreeGrafter"/>
</dbReference>
<dbReference type="GO" id="GO:0015677">
    <property type="term" value="P:copper ion import"/>
    <property type="evidence" value="ECO:0007669"/>
    <property type="project" value="TreeGrafter"/>
</dbReference>
<comment type="caution">
    <text evidence="3">The sequence shown here is derived from an EMBL/GenBank/DDBJ whole genome shotgun (WGS) entry which is preliminary data.</text>
</comment>
<organism evidence="3 4">
    <name type="scientific">Minwuia thermotolerans</name>
    <dbReference type="NCBI Taxonomy" id="2056226"/>
    <lineage>
        <taxon>Bacteria</taxon>
        <taxon>Pseudomonadati</taxon>
        <taxon>Pseudomonadota</taxon>
        <taxon>Alphaproteobacteria</taxon>
        <taxon>Minwuiales</taxon>
        <taxon>Minwuiaceae</taxon>
        <taxon>Minwuia</taxon>
    </lineage>
</organism>
<gene>
    <name evidence="3" type="primary">npdG</name>
    <name evidence="3" type="ORF">CVT23_11095</name>
</gene>
<dbReference type="SUPFAM" id="SSF51735">
    <property type="entry name" value="NAD(P)-binding Rossmann-fold domains"/>
    <property type="match status" value="1"/>
</dbReference>
<proteinExistence type="predicted"/>
<feature type="domain" description="Pyrroline-5-carboxylate reductase catalytic N-terminal" evidence="2">
    <location>
        <begin position="8"/>
        <end position="104"/>
    </location>
</feature>
<dbReference type="Gene3D" id="3.40.50.720">
    <property type="entry name" value="NAD(P)-binding Rossmann-like Domain"/>
    <property type="match status" value="1"/>
</dbReference>
<dbReference type="GO" id="GO:0050661">
    <property type="term" value="F:NADP binding"/>
    <property type="evidence" value="ECO:0007669"/>
    <property type="project" value="InterPro"/>
</dbReference>
<sequence length="224" mass="23271">MADRKPGIAVIGGSGDLGSGLALRWARAGYPVIIGSRTEEKAVAAAENIRERIPGAEASGMENSAAAAAGEIVVMTVPFSNHRPTLEAVRDAVQGKIFVDVTVPLVPPKVSRVQMPPEGSAGKLAQEILGPEVQVVSAFQNVAADHLADLEHDPDCDVLVAGNAVAAREQVIELVEACGMKGWHVGPIDNAAVAEALTSVLIFMNKRYKSPGAGIRITNIPGAD</sequence>
<dbReference type="AlphaFoldDB" id="A0A2M9G1L4"/>
<keyword evidence="4" id="KW-1185">Reference proteome</keyword>
<dbReference type="InterPro" id="IPR010185">
    <property type="entry name" value="NpdG"/>
</dbReference>
<dbReference type="EMBL" id="PHIG01000032">
    <property type="protein sequence ID" value="PJK29596.1"/>
    <property type="molecule type" value="Genomic_DNA"/>
</dbReference>
<dbReference type="GO" id="GO:0008823">
    <property type="term" value="F:cupric reductase (NADH) activity"/>
    <property type="evidence" value="ECO:0007669"/>
    <property type="project" value="TreeGrafter"/>
</dbReference>
<dbReference type="GO" id="GO:0070967">
    <property type="term" value="F:coenzyme F420 binding"/>
    <property type="evidence" value="ECO:0007669"/>
    <property type="project" value="InterPro"/>
</dbReference>
<dbReference type="Pfam" id="PF03807">
    <property type="entry name" value="F420_oxidored"/>
    <property type="match status" value="1"/>
</dbReference>
<evidence type="ECO:0000259" key="2">
    <source>
        <dbReference type="Pfam" id="PF03807"/>
    </source>
</evidence>
<dbReference type="InterPro" id="IPR036291">
    <property type="entry name" value="NAD(P)-bd_dom_sf"/>
</dbReference>
<dbReference type="NCBIfam" id="TIGR01915">
    <property type="entry name" value="npdG"/>
    <property type="match status" value="1"/>
</dbReference>
<dbReference type="RefSeq" id="WP_109793620.1">
    <property type="nucleotide sequence ID" value="NZ_PHIG01000032.1"/>
</dbReference>
<dbReference type="OrthoDB" id="5738121at2"/>
<dbReference type="InterPro" id="IPR051267">
    <property type="entry name" value="STEAP_metalloreductase"/>
</dbReference>
<evidence type="ECO:0000256" key="1">
    <source>
        <dbReference type="ARBA" id="ARBA00023002"/>
    </source>
</evidence>
<dbReference type="GO" id="GO:0006740">
    <property type="term" value="P:NADPH regeneration"/>
    <property type="evidence" value="ECO:0007669"/>
    <property type="project" value="InterPro"/>
</dbReference>
<evidence type="ECO:0000313" key="4">
    <source>
        <dbReference type="Proteomes" id="UP000229498"/>
    </source>
</evidence>
<dbReference type="GO" id="GO:0052851">
    <property type="term" value="F:ferric-chelate reductase (NADPH) activity"/>
    <property type="evidence" value="ECO:0007669"/>
    <property type="project" value="TreeGrafter"/>
</dbReference>